<evidence type="ECO:0000256" key="2">
    <source>
        <dbReference type="ARBA" id="ARBA00010464"/>
    </source>
</evidence>
<dbReference type="AlphaFoldDB" id="A0A226E2A9"/>
<sequence length="625" mass="72052">MAAPSCSQVSQEKEPHRISSRRRLKNDSVILGPSNMSVDVIPKDLRNLRACLVCSLVKTFDQFDIDGCENCDDFLHMRGNRENVYACTSTNFDGMVAVMSPEDSWGSQRSMDFADVSRFSKVPRWCQSKIKMESPFRELDSCLGRNNAMNSVVKIAPIYSAELTGICEPPSLQKDTLQAVWKAKSRRQEVDDRLKETVAHADFLKQQLKQVKEEIEKISRQLESPDLFLEFEVDDPAEFLAKNNLELQQLLLKCVGEEENLAVELENAHRQVWEARVADNLLAVDVERTLTPAIQAYDKRKEFMVQKRAFREKLATQNASRLQSKFFHTAMKAVVESDAAKMKRKAQITQKLQGAKEGRKRIEHHLKRTMQTLKDQKLLQVCDLQLKQDRQHMLLSNLKKEIDEQRDALEVKNQARKKRLQNIAEEKDRIRQEFFKHGKNPYFVEHLLVIVDRRAELHRKILQKETERLVQLQKVYEITEKAKKAEELNRQKWDKFWAKQLSEKKRKNGLKEAALLHNEDDKNKSEVNYKVKNVNSDGNLTTSEVPSTTPIIVPPHVDAAPHEKHIKQHDAKVSTSRKESGLQRTDSATSIDHEKNSSHFRKPRGSVGAIKTIDGIHQLLKSETQ</sequence>
<dbReference type="InterPro" id="IPR009287">
    <property type="entry name" value="Spt4"/>
</dbReference>
<keyword evidence="3" id="KW-0804">Transcription</keyword>
<comment type="caution">
    <text evidence="8">The sequence shown here is derived from an EMBL/GenBank/DDBJ whole genome shotgun (WGS) entry which is preliminary data.</text>
</comment>
<evidence type="ECO:0000256" key="5">
    <source>
        <dbReference type="SAM" id="Coils"/>
    </source>
</evidence>
<name>A0A226E2A9_FOLCA</name>
<dbReference type="Proteomes" id="UP000198287">
    <property type="component" value="Unassembled WGS sequence"/>
</dbReference>
<keyword evidence="5" id="KW-0175">Coiled coil</keyword>
<dbReference type="GO" id="GO:0008270">
    <property type="term" value="F:zinc ion binding"/>
    <property type="evidence" value="ECO:0007669"/>
    <property type="project" value="InterPro"/>
</dbReference>
<evidence type="ECO:0000313" key="9">
    <source>
        <dbReference type="Proteomes" id="UP000198287"/>
    </source>
</evidence>
<comment type="similarity">
    <text evidence="2">Belongs to the SPT4 family.</text>
</comment>
<evidence type="ECO:0000256" key="6">
    <source>
        <dbReference type="SAM" id="MobiDB-lite"/>
    </source>
</evidence>
<protein>
    <submittedName>
        <fullName evidence="8">Transcription elongation factor SPT4</fullName>
    </submittedName>
</protein>
<feature type="region of interest" description="Disordered" evidence="6">
    <location>
        <begin position="527"/>
        <end position="607"/>
    </location>
</feature>
<feature type="region of interest" description="Disordered" evidence="6">
    <location>
        <begin position="1"/>
        <end position="21"/>
    </location>
</feature>
<comment type="subcellular location">
    <subcellularLocation>
        <location evidence="1">Nucleus</location>
    </subcellularLocation>
</comment>
<dbReference type="EMBL" id="LNIX01000007">
    <property type="protein sequence ID" value="OXA51885.1"/>
    <property type="molecule type" value="Genomic_DNA"/>
</dbReference>
<dbReference type="CDD" id="cd07973">
    <property type="entry name" value="Spt4"/>
    <property type="match status" value="1"/>
</dbReference>
<dbReference type="GO" id="GO:0032044">
    <property type="term" value="C:DSIF complex"/>
    <property type="evidence" value="ECO:0007669"/>
    <property type="project" value="TreeGrafter"/>
</dbReference>
<reference evidence="8 9" key="1">
    <citation type="submission" date="2015-12" db="EMBL/GenBank/DDBJ databases">
        <title>The genome of Folsomia candida.</title>
        <authorList>
            <person name="Faddeeva A."/>
            <person name="Derks M.F."/>
            <person name="Anvar Y."/>
            <person name="Smit S."/>
            <person name="Van Straalen N."/>
            <person name="Roelofs D."/>
        </authorList>
    </citation>
    <scope>NUCLEOTIDE SEQUENCE [LARGE SCALE GENOMIC DNA]</scope>
    <source>
        <strain evidence="8 9">VU population</strain>
        <tissue evidence="8">Whole body</tissue>
    </source>
</reference>
<feature type="compositionally biased region" description="Polar residues" evidence="6">
    <location>
        <begin position="1"/>
        <end position="10"/>
    </location>
</feature>
<feature type="coiled-coil region" evidence="5">
    <location>
        <begin position="194"/>
        <end position="221"/>
    </location>
</feature>
<keyword evidence="9" id="KW-1185">Reference proteome</keyword>
<dbReference type="PANTHER" id="PTHR12882">
    <property type="entry name" value="SUPPRESSOR OF TY 4"/>
    <property type="match status" value="1"/>
</dbReference>
<evidence type="ECO:0000313" key="8">
    <source>
        <dbReference type="EMBL" id="OXA51885.1"/>
    </source>
</evidence>
<evidence type="ECO:0000256" key="4">
    <source>
        <dbReference type="ARBA" id="ARBA00023242"/>
    </source>
</evidence>
<evidence type="ECO:0000259" key="7">
    <source>
        <dbReference type="SMART" id="SM01389"/>
    </source>
</evidence>
<feature type="coiled-coil region" evidence="5">
    <location>
        <begin position="395"/>
        <end position="433"/>
    </location>
</feature>
<dbReference type="GO" id="GO:0140673">
    <property type="term" value="P:transcription elongation-coupled chromatin remodeling"/>
    <property type="evidence" value="ECO:0007669"/>
    <property type="project" value="InterPro"/>
</dbReference>
<proteinExistence type="inferred from homology"/>
<dbReference type="InterPro" id="IPR038510">
    <property type="entry name" value="Spt4_sf"/>
</dbReference>
<dbReference type="STRING" id="158441.A0A226E2A9"/>
<feature type="compositionally biased region" description="Polar residues" evidence="6">
    <location>
        <begin position="533"/>
        <end position="550"/>
    </location>
</feature>
<feature type="compositionally biased region" description="Basic and acidic residues" evidence="6">
    <location>
        <begin position="559"/>
        <end position="581"/>
    </location>
</feature>
<evidence type="ECO:0000256" key="3">
    <source>
        <dbReference type="ARBA" id="ARBA00023163"/>
    </source>
</evidence>
<keyword evidence="4" id="KW-0539">Nucleus</keyword>
<dbReference type="GO" id="GO:0006355">
    <property type="term" value="P:regulation of DNA-templated transcription"/>
    <property type="evidence" value="ECO:0007669"/>
    <property type="project" value="InterPro"/>
</dbReference>
<dbReference type="GO" id="GO:0000993">
    <property type="term" value="F:RNA polymerase II complex binding"/>
    <property type="evidence" value="ECO:0007669"/>
    <property type="project" value="TreeGrafter"/>
</dbReference>
<dbReference type="PANTHER" id="PTHR12882:SF1">
    <property type="entry name" value="TRANSCRIPTION ELONGATION FACTOR SPT4"/>
    <property type="match status" value="1"/>
</dbReference>
<dbReference type="Pfam" id="PF06093">
    <property type="entry name" value="Spt4"/>
    <property type="match status" value="1"/>
</dbReference>
<keyword evidence="8" id="KW-0648">Protein biosynthesis</keyword>
<accession>A0A226E2A9</accession>
<dbReference type="Gene3D" id="3.30.40.210">
    <property type="match status" value="1"/>
</dbReference>
<dbReference type="InterPro" id="IPR022800">
    <property type="entry name" value="Spt4/RpoE2_Znf"/>
</dbReference>
<dbReference type="SUPFAM" id="SSF63393">
    <property type="entry name" value="RNA polymerase subunits"/>
    <property type="match status" value="1"/>
</dbReference>
<dbReference type="InterPro" id="IPR029040">
    <property type="entry name" value="RPABC4/Spt4"/>
</dbReference>
<feature type="domain" description="Spt4/RpoE2 zinc finger" evidence="7">
    <location>
        <begin position="48"/>
        <end position="117"/>
    </location>
</feature>
<gene>
    <name evidence="8" type="ORF">Fcan01_13516</name>
</gene>
<dbReference type="GO" id="GO:0003746">
    <property type="term" value="F:translation elongation factor activity"/>
    <property type="evidence" value="ECO:0007669"/>
    <property type="project" value="UniProtKB-KW"/>
</dbReference>
<evidence type="ECO:0000256" key="1">
    <source>
        <dbReference type="ARBA" id="ARBA00004123"/>
    </source>
</evidence>
<dbReference type="SMART" id="SM01389">
    <property type="entry name" value="Spt4"/>
    <property type="match status" value="1"/>
</dbReference>
<organism evidence="8 9">
    <name type="scientific">Folsomia candida</name>
    <name type="common">Springtail</name>
    <dbReference type="NCBI Taxonomy" id="158441"/>
    <lineage>
        <taxon>Eukaryota</taxon>
        <taxon>Metazoa</taxon>
        <taxon>Ecdysozoa</taxon>
        <taxon>Arthropoda</taxon>
        <taxon>Hexapoda</taxon>
        <taxon>Collembola</taxon>
        <taxon>Entomobryomorpha</taxon>
        <taxon>Isotomoidea</taxon>
        <taxon>Isotomidae</taxon>
        <taxon>Proisotominae</taxon>
        <taxon>Folsomia</taxon>
    </lineage>
</organism>
<keyword evidence="8" id="KW-0251">Elongation factor</keyword>